<name>Q7VHN5_HELHP</name>
<feature type="chain" id="PRO_5004292522" description="ATP-dependent nuclease" evidence="1">
    <location>
        <begin position="23"/>
        <end position="434"/>
    </location>
</feature>
<dbReference type="eggNOG" id="COG0457">
    <property type="taxonomic scope" value="Bacteria"/>
</dbReference>
<gene>
    <name evidence="2" type="ordered locus">HH_0930</name>
</gene>
<keyword evidence="3" id="KW-1185">Reference proteome</keyword>
<dbReference type="RefSeq" id="WP_011115770.1">
    <property type="nucleotide sequence ID" value="NC_004917.1"/>
</dbReference>
<reference evidence="2 3" key="1">
    <citation type="journal article" date="2003" name="Proc. Natl. Acad. Sci. U.S.A.">
        <title>The complete genome sequence of the carcinogenic bacterium Helicobacter hepaticus.</title>
        <authorList>
            <person name="Suerbaum S."/>
            <person name="Josenhans C."/>
            <person name="Sterzenbach T."/>
            <person name="Drescher B."/>
            <person name="Brandt P."/>
            <person name="Bell M."/>
            <person name="Droege M."/>
            <person name="Fartmann B."/>
            <person name="Fischer H.-P."/>
            <person name="Ge Z."/>
            <person name="Hoerster A."/>
            <person name="Holland R."/>
            <person name="Klein K."/>
            <person name="Koenig J."/>
            <person name="Macko L."/>
            <person name="Mendz G.L."/>
            <person name="Nyakatura G."/>
            <person name="Schauer D.B."/>
            <person name="Shen Z."/>
            <person name="Weber J."/>
            <person name="Frosch M."/>
            <person name="Fox J.G."/>
        </authorList>
    </citation>
    <scope>NUCLEOTIDE SEQUENCE [LARGE SCALE GENOMIC DNA]</scope>
    <source>
        <strain evidence="3">ATCC 51449 / 3B1</strain>
    </source>
</reference>
<organism evidence="2 3">
    <name type="scientific">Helicobacter hepaticus (strain ATCC 51449 / 3B1)</name>
    <dbReference type="NCBI Taxonomy" id="235279"/>
    <lineage>
        <taxon>Bacteria</taxon>
        <taxon>Pseudomonadati</taxon>
        <taxon>Campylobacterota</taxon>
        <taxon>Epsilonproteobacteria</taxon>
        <taxon>Campylobacterales</taxon>
        <taxon>Helicobacteraceae</taxon>
        <taxon>Helicobacter</taxon>
    </lineage>
</organism>
<dbReference type="EMBL" id="AE017125">
    <property type="protein sequence ID" value="AAP77527.1"/>
    <property type="molecule type" value="Genomic_DNA"/>
</dbReference>
<evidence type="ECO:0000256" key="1">
    <source>
        <dbReference type="SAM" id="SignalP"/>
    </source>
</evidence>
<dbReference type="Gene3D" id="1.25.40.10">
    <property type="entry name" value="Tetratricopeptide repeat domain"/>
    <property type="match status" value="2"/>
</dbReference>
<dbReference type="OrthoDB" id="9766710at2"/>
<proteinExistence type="predicted"/>
<accession>Q7VHN5</accession>
<dbReference type="KEGG" id="hhe:HH_0930"/>
<sequence length="434" mass="49778">MKYLFAVLFTLCFGLATLSYGAFDEDSYLFEAIELETQNEFAKARDMYLVLYEETRKLEYFKEAILLSSMLDNPSATLDFANEYVAQGGAKDLVIHKVFLDCYLKLGLSEHALEEVKIIAKSEDSPILDDILGSLYASKGDFKKSLIALNRAYERTKSQDVLQKIVAVHLTQGHNNEALKALDSHIEQYGCAGNFCKFSIEIYGRFSQSAKIEQIFKTAFEKNPTIENAQNLILIYAHSKKFKQASQIAKQFPFKPQILLELYIAQKDYLNASKQAKILYQENHNPYFLALEQIYMFESLTNKQDVKQIKNIAENLQKALTLMQTPNKDTPKNNRVDASLQNSQNSDIGFFLNFLGYLMIDYEIDVKKGVGHIKKALEISPRNPAYLDSLAWGYYKLKDCNNAIETFKLIPQDEIKKEQELQEHKKLIESCNIR</sequence>
<dbReference type="SUPFAM" id="SSF48452">
    <property type="entry name" value="TPR-like"/>
    <property type="match status" value="1"/>
</dbReference>
<dbReference type="HOGENOM" id="CLU_038918_0_0_7"/>
<evidence type="ECO:0000313" key="2">
    <source>
        <dbReference type="EMBL" id="AAP77527.1"/>
    </source>
</evidence>
<dbReference type="InterPro" id="IPR011990">
    <property type="entry name" value="TPR-like_helical_dom_sf"/>
</dbReference>
<evidence type="ECO:0000313" key="3">
    <source>
        <dbReference type="Proteomes" id="UP000002495"/>
    </source>
</evidence>
<evidence type="ECO:0008006" key="4">
    <source>
        <dbReference type="Google" id="ProtNLM"/>
    </source>
</evidence>
<keyword evidence="1" id="KW-0732">Signal</keyword>
<dbReference type="STRING" id="235279.HH_0930"/>
<dbReference type="AlphaFoldDB" id="Q7VHN5"/>
<feature type="signal peptide" evidence="1">
    <location>
        <begin position="1"/>
        <end position="22"/>
    </location>
</feature>
<dbReference type="Proteomes" id="UP000002495">
    <property type="component" value="Chromosome"/>
</dbReference>
<protein>
    <recommendedName>
        <fullName evidence="4">ATP-dependent nuclease</fullName>
    </recommendedName>
</protein>